<proteinExistence type="predicted"/>
<protein>
    <submittedName>
        <fullName evidence="1">Uncharacterized protein</fullName>
    </submittedName>
</protein>
<comment type="caution">
    <text evidence="1">The sequence shown here is derived from an EMBL/GenBank/DDBJ whole genome shotgun (WGS) entry which is preliminary data.</text>
</comment>
<dbReference type="RefSeq" id="WP_122079109.1">
    <property type="nucleotide sequence ID" value="NZ_RFFL01000023.1"/>
</dbReference>
<evidence type="ECO:0000313" key="2">
    <source>
        <dbReference type="Proteomes" id="UP000269134"/>
    </source>
</evidence>
<organism evidence="1 2">
    <name type="scientific">Stutzerimonas nitrititolerans</name>
    <dbReference type="NCBI Taxonomy" id="2482751"/>
    <lineage>
        <taxon>Bacteria</taxon>
        <taxon>Pseudomonadati</taxon>
        <taxon>Pseudomonadota</taxon>
        <taxon>Gammaproteobacteria</taxon>
        <taxon>Pseudomonadales</taxon>
        <taxon>Pseudomonadaceae</taxon>
        <taxon>Stutzerimonas</taxon>
    </lineage>
</organism>
<name>A0ABX9UTZ9_9GAMM</name>
<reference evidence="1 2" key="1">
    <citation type="submission" date="2018-10" db="EMBL/GenBank/DDBJ databases">
        <title>Pseudomonas sp. GL14 genome.</title>
        <authorList>
            <person name="Peng J."/>
            <person name="Liu Z.-P."/>
        </authorList>
    </citation>
    <scope>NUCLEOTIDE SEQUENCE [LARGE SCALE GENOMIC DNA]</scope>
    <source>
        <strain evidence="1 2">GL14</strain>
    </source>
</reference>
<dbReference type="GeneID" id="84611302"/>
<sequence>MRTLLELISMNAEMHKLQDYCARVLRGDKATLHRLRAADFVCEAGFWAFGLPALHCYIFGDSHDDYRGWLQQLYAGDLNTQLRELGGEIAILDNRGKVDASCYCLRRLPTQET</sequence>
<keyword evidence="2" id="KW-1185">Reference proteome</keyword>
<accession>A0ABX9UTZ9</accession>
<dbReference type="EMBL" id="RFFL01000023">
    <property type="protein sequence ID" value="RMH96472.1"/>
    <property type="molecule type" value="Genomic_DNA"/>
</dbReference>
<evidence type="ECO:0000313" key="1">
    <source>
        <dbReference type="EMBL" id="RMH96472.1"/>
    </source>
</evidence>
<dbReference type="Proteomes" id="UP000269134">
    <property type="component" value="Unassembled WGS sequence"/>
</dbReference>
<gene>
    <name evidence="1" type="ORF">EA795_19920</name>
</gene>